<accession>A0A1M6EPZ8</accession>
<evidence type="ECO:0008006" key="3">
    <source>
        <dbReference type="Google" id="ProtNLM"/>
    </source>
</evidence>
<dbReference type="STRING" id="1470563.SAMN05444000_103267"/>
<dbReference type="Proteomes" id="UP000183982">
    <property type="component" value="Unassembled WGS sequence"/>
</dbReference>
<keyword evidence="2" id="KW-1185">Reference proteome</keyword>
<organism evidence="1 2">
    <name type="scientific">Shimia gijangensis</name>
    <dbReference type="NCBI Taxonomy" id="1470563"/>
    <lineage>
        <taxon>Bacteria</taxon>
        <taxon>Pseudomonadati</taxon>
        <taxon>Pseudomonadota</taxon>
        <taxon>Alphaproteobacteria</taxon>
        <taxon>Rhodobacterales</taxon>
        <taxon>Roseobacteraceae</taxon>
    </lineage>
</organism>
<gene>
    <name evidence="1" type="ORF">SAMN05444000_103267</name>
</gene>
<reference evidence="2" key="1">
    <citation type="submission" date="2016-11" db="EMBL/GenBank/DDBJ databases">
        <authorList>
            <person name="Varghese N."/>
            <person name="Submissions S."/>
        </authorList>
    </citation>
    <scope>NUCLEOTIDE SEQUENCE [LARGE SCALE GENOMIC DNA]</scope>
    <source>
        <strain evidence="2">DSM 100564</strain>
    </source>
</reference>
<name>A0A1M6EPZ8_9RHOB</name>
<protein>
    <recommendedName>
        <fullName evidence="3">Surface antigen</fullName>
    </recommendedName>
</protein>
<evidence type="ECO:0000313" key="2">
    <source>
        <dbReference type="Proteomes" id="UP000183982"/>
    </source>
</evidence>
<evidence type="ECO:0000313" key="1">
    <source>
        <dbReference type="EMBL" id="SHI87523.1"/>
    </source>
</evidence>
<dbReference type="Gene3D" id="2.40.160.50">
    <property type="entry name" value="membrane protein fhac: a member of the omp85/tpsb transporter family"/>
    <property type="match status" value="1"/>
</dbReference>
<sequence length="414" mass="44912">MRALNPVTRVMRRLKPLTKHTCLREIAGMYSILQPFSTRASIAGVRRGLQVLLISAVVGLSFPDASQAEGPIDNTSNTINDTTDDHETYGFRSGSFLVAPIPFKNPTIGAGLALGAGYLFKFDEASKTSHVALGAMLSDNGTNGIGAATSLAWNNNRWILDATVAEAEAFYDLYVGGVPVALRQEGSLFKASLLYGVTPHFFFGPEVRYLDTTVGLDGPGFLPPGLVPDSKLTLGNFGLVTRYDTRDDSLYPRLGVYLDSAILGGWTIEGIAKEYARGFINFALYRSIGDRTVFASQLSTCAASSDTPFFDQCALGKEDSFRGFSTTQYYDDRSLSLQLEIRRKLGTRLGLVAFAGAGMTGPDYASLDLGGVHAAGGLGVRFQLTKKFETDFSIDVSYNDEDEEIVYIYVGQRF</sequence>
<dbReference type="AlphaFoldDB" id="A0A1M6EPZ8"/>
<dbReference type="EMBL" id="FQZQ01000003">
    <property type="protein sequence ID" value="SHI87523.1"/>
    <property type="molecule type" value="Genomic_DNA"/>
</dbReference>
<proteinExistence type="predicted"/>